<keyword evidence="2" id="KW-1185">Reference proteome</keyword>
<dbReference type="PANTHER" id="PTHR39186:SF1">
    <property type="entry name" value="DUF2071 DOMAIN-CONTAINING PROTEIN"/>
    <property type="match status" value="1"/>
</dbReference>
<evidence type="ECO:0000313" key="2">
    <source>
        <dbReference type="Proteomes" id="UP000266016"/>
    </source>
</evidence>
<reference evidence="1 2" key="1">
    <citation type="submission" date="2018-08" db="EMBL/GenBank/DDBJ databases">
        <title>Bacillus jemisoniae sp. nov., Bacillus chryseoplanitiae sp. nov., Bacillus resnikiae sp. nov., and Bacillus frankliniae sp. nov., isolated from Viking spacecraft and associated surfaces.</title>
        <authorList>
            <person name="Seuylemezian A."/>
            <person name="Vaishampayan P."/>
        </authorList>
    </citation>
    <scope>NUCLEOTIDE SEQUENCE [LARGE SCALE GENOMIC DNA]</scope>
    <source>
        <strain evidence="1 2">MA001</strain>
    </source>
</reference>
<dbReference type="InterPro" id="IPR023375">
    <property type="entry name" value="ADC_dom_sf"/>
</dbReference>
<evidence type="ECO:0000313" key="1">
    <source>
        <dbReference type="EMBL" id="RID86228.1"/>
    </source>
</evidence>
<dbReference type="Gene3D" id="2.40.400.10">
    <property type="entry name" value="Acetoacetate decarboxylase-like"/>
    <property type="match status" value="1"/>
</dbReference>
<dbReference type="Pfam" id="PF09844">
    <property type="entry name" value="DUF2071"/>
    <property type="match status" value="1"/>
</dbReference>
<organism evidence="1 2">
    <name type="scientific">Peribacillus asahii</name>
    <dbReference type="NCBI Taxonomy" id="228899"/>
    <lineage>
        <taxon>Bacteria</taxon>
        <taxon>Bacillati</taxon>
        <taxon>Bacillota</taxon>
        <taxon>Bacilli</taxon>
        <taxon>Bacillales</taxon>
        <taxon>Bacillaceae</taxon>
        <taxon>Peribacillus</taxon>
    </lineage>
</organism>
<name>A0A398BBK9_9BACI</name>
<dbReference type="Proteomes" id="UP000266016">
    <property type="component" value="Unassembled WGS sequence"/>
</dbReference>
<sequence length="253" mass="29178">MEEHMDLKKVSRDDGHRLWPLPNLPWIMKQTWNDLLFAHYPIKLEVLQTLVPNVLPLDSFNGMGWIGVVPFHMTGIRMRGLPPIPGTDRFPELNVRTYVTVDGKPGVYFFSLDAANQLAVWGAKTFYHLPYVYADMTVKRNGASIGYESKRRSGDDAQFVCSYRPISEPYHAAKGSFDEWMSERYCLYTLNKKGVPLRCDILHQPWLLQHAEAEFSQNTMLSEQGIQVESDQPILHFSKKIDVRIWPLVHVSD</sequence>
<accession>A0A398BBK9</accession>
<dbReference type="EMBL" id="QWVS01000016">
    <property type="protein sequence ID" value="RID86228.1"/>
    <property type="molecule type" value="Genomic_DNA"/>
</dbReference>
<dbReference type="PANTHER" id="PTHR39186">
    <property type="entry name" value="DUF2071 FAMILY PROTEIN"/>
    <property type="match status" value="1"/>
</dbReference>
<dbReference type="RefSeq" id="WP_119117165.1">
    <property type="nucleotide sequence ID" value="NZ_QWVS01000016.1"/>
</dbReference>
<gene>
    <name evidence="1" type="ORF">D1953_10670</name>
</gene>
<dbReference type="SUPFAM" id="SSF160104">
    <property type="entry name" value="Acetoacetate decarboxylase-like"/>
    <property type="match status" value="1"/>
</dbReference>
<protein>
    <submittedName>
        <fullName evidence="1">DUF2071 domain-containing protein</fullName>
    </submittedName>
</protein>
<dbReference type="AlphaFoldDB" id="A0A398BBK9"/>
<dbReference type="InterPro" id="IPR018644">
    <property type="entry name" value="DUF2071"/>
</dbReference>
<proteinExistence type="predicted"/>
<comment type="caution">
    <text evidence="1">The sequence shown here is derived from an EMBL/GenBank/DDBJ whole genome shotgun (WGS) entry which is preliminary data.</text>
</comment>